<dbReference type="Proteomes" id="UP000189670">
    <property type="component" value="Unassembled WGS sequence"/>
</dbReference>
<evidence type="ECO:0000313" key="2">
    <source>
        <dbReference type="Proteomes" id="UP000189670"/>
    </source>
</evidence>
<accession>A0A1V1NQV1</accession>
<sequence>MGPFIIDKIAPTLQVLLPETTSDSIIDITFGSTGNPYQVCISNSGYGNCVWEFYQTNRPDWPLEGNAGQKIFLFGCEIRRVIFLMHLLLQLNISQKMSNRQLLLVCQH</sequence>
<reference evidence="2" key="1">
    <citation type="submission" date="2012-11" db="EMBL/GenBank/DDBJ databases">
        <authorList>
            <person name="Lucero-Rivera Y.E."/>
            <person name="Tovar-Ramirez D."/>
        </authorList>
    </citation>
    <scope>NUCLEOTIDE SEQUENCE [LARGE SCALE GENOMIC DNA]</scope>
    <source>
        <strain evidence="2">Araruama</strain>
    </source>
</reference>
<dbReference type="EMBL" id="ATBP01003513">
    <property type="protein sequence ID" value="ETR64876.1"/>
    <property type="molecule type" value="Genomic_DNA"/>
</dbReference>
<proteinExistence type="predicted"/>
<organism evidence="1 2">
    <name type="scientific">Candidatus Magnetoglobus multicellularis str. Araruama</name>
    <dbReference type="NCBI Taxonomy" id="890399"/>
    <lineage>
        <taxon>Bacteria</taxon>
        <taxon>Pseudomonadati</taxon>
        <taxon>Thermodesulfobacteriota</taxon>
        <taxon>Desulfobacteria</taxon>
        <taxon>Desulfobacterales</taxon>
        <taxon>Desulfobacteraceae</taxon>
        <taxon>Candidatus Magnetoglobus</taxon>
    </lineage>
</organism>
<dbReference type="AlphaFoldDB" id="A0A1V1NQV1"/>
<gene>
    <name evidence="1" type="ORF">OMM_06174</name>
</gene>
<comment type="caution">
    <text evidence="1">The sequence shown here is derived from an EMBL/GenBank/DDBJ whole genome shotgun (WGS) entry which is preliminary data.</text>
</comment>
<name>A0A1V1NQV1_9BACT</name>
<evidence type="ECO:0000313" key="1">
    <source>
        <dbReference type="EMBL" id="ETR64876.1"/>
    </source>
</evidence>
<protein>
    <submittedName>
        <fullName evidence="1">Uncharacterized protein</fullName>
    </submittedName>
</protein>